<evidence type="ECO:0000256" key="8">
    <source>
        <dbReference type="ARBA" id="ARBA00023027"/>
    </source>
</evidence>
<dbReference type="InterPro" id="IPR049734">
    <property type="entry name" value="NudC-like_C"/>
</dbReference>
<dbReference type="Gene3D" id="3.90.79.20">
    <property type="match status" value="1"/>
</dbReference>
<dbReference type="EC" id="3.6.1.22" evidence="4"/>
<evidence type="ECO:0000256" key="7">
    <source>
        <dbReference type="ARBA" id="ARBA00022842"/>
    </source>
</evidence>
<dbReference type="EMBL" id="LN483071">
    <property type="protein sequence ID" value="CEA08693.1"/>
    <property type="molecule type" value="Genomic_DNA"/>
</dbReference>
<comment type="cofactor">
    <cofactor evidence="2">
        <name>Zn(2+)</name>
        <dbReference type="ChEBI" id="CHEBI:29105"/>
    </cofactor>
</comment>
<evidence type="ECO:0000256" key="1">
    <source>
        <dbReference type="ARBA" id="ARBA00001946"/>
    </source>
</evidence>
<protein>
    <recommendedName>
        <fullName evidence="4">NAD(+) diphosphatase</fullName>
        <ecNumber evidence="4">3.6.1.22</ecNumber>
    </recommendedName>
</protein>
<comment type="similarity">
    <text evidence="3">Belongs to the Nudix hydrolase family. NudC subfamily.</text>
</comment>
<dbReference type="PROSITE" id="PS51462">
    <property type="entry name" value="NUDIX"/>
    <property type="match status" value="1"/>
</dbReference>
<dbReference type="GO" id="GO:0005829">
    <property type="term" value="C:cytosol"/>
    <property type="evidence" value="ECO:0007669"/>
    <property type="project" value="TreeGrafter"/>
</dbReference>
<evidence type="ECO:0000256" key="4">
    <source>
        <dbReference type="ARBA" id="ARBA00012381"/>
    </source>
</evidence>
<dbReference type="InterPro" id="IPR000086">
    <property type="entry name" value="NUDIX_hydrolase_dom"/>
</dbReference>
<comment type="catalytic activity">
    <reaction evidence="9">
        <text>a 5'-end NAD(+)-phospho-ribonucleoside in mRNA + H2O = a 5'-end phospho-adenosine-phospho-ribonucleoside in mRNA + beta-nicotinamide D-ribonucleotide + 2 H(+)</text>
        <dbReference type="Rhea" id="RHEA:60876"/>
        <dbReference type="Rhea" id="RHEA-COMP:15698"/>
        <dbReference type="Rhea" id="RHEA-COMP:15719"/>
        <dbReference type="ChEBI" id="CHEBI:14649"/>
        <dbReference type="ChEBI" id="CHEBI:15377"/>
        <dbReference type="ChEBI" id="CHEBI:15378"/>
        <dbReference type="ChEBI" id="CHEBI:144029"/>
        <dbReference type="ChEBI" id="CHEBI:144051"/>
    </reaction>
    <physiologicalReaction direction="left-to-right" evidence="9">
        <dbReference type="Rhea" id="RHEA:60877"/>
    </physiologicalReaction>
</comment>
<keyword evidence="5" id="KW-0479">Metal-binding</keyword>
<dbReference type="GO" id="GO:0035529">
    <property type="term" value="F:NADH pyrophosphatase activity"/>
    <property type="evidence" value="ECO:0007669"/>
    <property type="project" value="TreeGrafter"/>
</dbReference>
<sequence>MTSPAPVAVVPPLGLLPLARTAVDRGSDRRVAPDLFESILHASSTRVLYLAGGRALVGEDGLVLSTVGPEGFGPEPVYLGRTLVDGGAPAGTDVVLVTLPEPDEQLAGDGVRWASVRDAAVSLSGLDSGLLVEAAAVANWHAVHTHCPRCGKPTVPEQGGWVRRCPADNSQHFPRTDPAIIVSIIDDEDRILLGSAAAWPGPRYSTLAGFVEPGESLEAAVLREVEEESGITVTEPRYLGSQPWPFPCSLMLGFTARAVNPGAARADGVEIEDLRWFTRAELTAAVAAGEITIPGRISIARNLIERWYGGPISEPEAPGAA</sequence>
<dbReference type="PANTHER" id="PTHR42904">
    <property type="entry name" value="NUDIX HYDROLASE, NUDC SUBFAMILY"/>
    <property type="match status" value="1"/>
</dbReference>
<evidence type="ECO:0000256" key="9">
    <source>
        <dbReference type="ARBA" id="ARBA00023679"/>
    </source>
</evidence>
<keyword evidence="8" id="KW-0520">NAD</keyword>
<dbReference type="PANTHER" id="PTHR42904:SF6">
    <property type="entry name" value="NAD-CAPPED RNA HYDROLASE NUDT12"/>
    <property type="match status" value="1"/>
</dbReference>
<keyword evidence="6" id="KW-0378">Hydrolase</keyword>
<dbReference type="PROSITE" id="PS00893">
    <property type="entry name" value="NUDIX_BOX"/>
    <property type="match status" value="1"/>
</dbReference>
<dbReference type="GO" id="GO:0046872">
    <property type="term" value="F:metal ion binding"/>
    <property type="evidence" value="ECO:0007669"/>
    <property type="project" value="UniProtKB-KW"/>
</dbReference>
<dbReference type="SUPFAM" id="SSF55811">
    <property type="entry name" value="Nudix"/>
    <property type="match status" value="1"/>
</dbReference>
<dbReference type="InterPro" id="IPR020084">
    <property type="entry name" value="NUDIX_hydrolase_CS"/>
</dbReference>
<evidence type="ECO:0000256" key="3">
    <source>
        <dbReference type="ARBA" id="ARBA00009595"/>
    </source>
</evidence>
<dbReference type="InterPro" id="IPR050241">
    <property type="entry name" value="NAD-cap_RNA_hydrolase_NudC"/>
</dbReference>
<dbReference type="NCBIfam" id="NF001299">
    <property type="entry name" value="PRK00241.1"/>
    <property type="match status" value="1"/>
</dbReference>
<dbReference type="Pfam" id="PF09297">
    <property type="entry name" value="Zn_ribbon_NUD"/>
    <property type="match status" value="1"/>
</dbReference>
<name>A0A078MN84_9MICC</name>
<comment type="cofactor">
    <cofactor evidence="1">
        <name>Mg(2+)</name>
        <dbReference type="ChEBI" id="CHEBI:18420"/>
    </cofactor>
</comment>
<evidence type="ECO:0000256" key="5">
    <source>
        <dbReference type="ARBA" id="ARBA00022723"/>
    </source>
</evidence>
<keyword evidence="7" id="KW-0460">Magnesium</keyword>
<evidence type="ECO:0000256" key="2">
    <source>
        <dbReference type="ARBA" id="ARBA00001947"/>
    </source>
</evidence>
<dbReference type="AlphaFoldDB" id="A0A078MN84"/>
<dbReference type="CDD" id="cd03429">
    <property type="entry name" value="NUDIX_NADH_pyrophosphatase_Nudt13"/>
    <property type="match status" value="1"/>
</dbReference>
<dbReference type="GO" id="GO:0019677">
    <property type="term" value="P:NAD+ catabolic process"/>
    <property type="evidence" value="ECO:0007669"/>
    <property type="project" value="TreeGrafter"/>
</dbReference>
<dbReference type="Gene3D" id="3.90.79.10">
    <property type="entry name" value="Nucleoside Triphosphate Pyrophosphohydrolase"/>
    <property type="match status" value="1"/>
</dbReference>
<evidence type="ECO:0000256" key="6">
    <source>
        <dbReference type="ARBA" id="ARBA00022801"/>
    </source>
</evidence>
<dbReference type="InterPro" id="IPR015376">
    <property type="entry name" value="Znr_NADH_PPase"/>
</dbReference>
<gene>
    <name evidence="11" type="primary">nudC</name>
    <name evidence="11" type="ORF">BN1051_02051</name>
</gene>
<evidence type="ECO:0000313" key="11">
    <source>
        <dbReference type="EMBL" id="CEA08693.1"/>
    </source>
</evidence>
<feature type="domain" description="Nudix hydrolase" evidence="10">
    <location>
        <begin position="174"/>
        <end position="299"/>
    </location>
</feature>
<organism evidence="11">
    <name type="scientific">Arthrobacter saudimassiliensis</name>
    <dbReference type="NCBI Taxonomy" id="1461584"/>
    <lineage>
        <taxon>Bacteria</taxon>
        <taxon>Bacillati</taxon>
        <taxon>Actinomycetota</taxon>
        <taxon>Actinomycetes</taxon>
        <taxon>Micrococcales</taxon>
        <taxon>Micrococcaceae</taxon>
        <taxon>Arthrobacter</taxon>
    </lineage>
</organism>
<dbReference type="GO" id="GO:0006742">
    <property type="term" value="P:NADP+ catabolic process"/>
    <property type="evidence" value="ECO:0007669"/>
    <property type="project" value="TreeGrafter"/>
</dbReference>
<dbReference type="PATRIC" id="fig|1461584.3.peg.2027"/>
<evidence type="ECO:0000259" key="10">
    <source>
        <dbReference type="PROSITE" id="PS51462"/>
    </source>
</evidence>
<proteinExistence type="inferred from homology"/>
<accession>A0A078MN84</accession>
<dbReference type="Pfam" id="PF00293">
    <property type="entry name" value="NUDIX"/>
    <property type="match status" value="1"/>
</dbReference>
<dbReference type="InterPro" id="IPR015797">
    <property type="entry name" value="NUDIX_hydrolase-like_dom_sf"/>
</dbReference>
<reference evidence="11" key="1">
    <citation type="submission" date="2014-07" db="EMBL/GenBank/DDBJ databases">
        <authorList>
            <person name="Urmite Genomes Urmite Genomes"/>
        </authorList>
    </citation>
    <scope>NUCLEOTIDE SEQUENCE</scope>
    <source>
        <strain evidence="11">11W110_air</strain>
    </source>
</reference>